<feature type="transmembrane region" description="Helical" evidence="9">
    <location>
        <begin position="166"/>
        <end position="185"/>
    </location>
</feature>
<evidence type="ECO:0000256" key="5">
    <source>
        <dbReference type="ARBA" id="ARBA00022692"/>
    </source>
</evidence>
<evidence type="ECO:0000256" key="9">
    <source>
        <dbReference type="SAM" id="Phobius"/>
    </source>
</evidence>
<feature type="transmembrane region" description="Helical" evidence="9">
    <location>
        <begin position="131"/>
        <end position="154"/>
    </location>
</feature>
<dbReference type="PANTHER" id="PTHR43057:SF1">
    <property type="entry name" value="ARSENICAL-RESISTANCE PROTEIN 3"/>
    <property type="match status" value="1"/>
</dbReference>
<proteinExistence type="inferred from homology"/>
<accession>A0A2M8QGE5</accession>
<organism evidence="10 11">
    <name type="scientific">Candidatus Thermofonsia Clade 3 bacterium</name>
    <dbReference type="NCBI Taxonomy" id="2364212"/>
    <lineage>
        <taxon>Bacteria</taxon>
        <taxon>Bacillati</taxon>
        <taxon>Chloroflexota</taxon>
        <taxon>Candidatus Thermofontia</taxon>
        <taxon>Candidatus Thermofonsia Clade 3</taxon>
    </lineage>
</organism>
<feature type="transmembrane region" description="Helical" evidence="9">
    <location>
        <begin position="230"/>
        <end position="253"/>
    </location>
</feature>
<dbReference type="Proteomes" id="UP000230790">
    <property type="component" value="Unassembled WGS sequence"/>
</dbReference>
<evidence type="ECO:0000256" key="2">
    <source>
        <dbReference type="ARBA" id="ARBA00010110"/>
    </source>
</evidence>
<keyword evidence="3" id="KW-0813">Transport</keyword>
<gene>
    <name evidence="10" type="ORF">CUN48_01115</name>
</gene>
<dbReference type="GO" id="GO:0005886">
    <property type="term" value="C:plasma membrane"/>
    <property type="evidence" value="ECO:0007669"/>
    <property type="project" value="UniProtKB-SubCell"/>
</dbReference>
<dbReference type="Pfam" id="PF01758">
    <property type="entry name" value="SBF"/>
    <property type="match status" value="1"/>
</dbReference>
<dbReference type="GO" id="GO:0015105">
    <property type="term" value="F:arsenite transmembrane transporter activity"/>
    <property type="evidence" value="ECO:0007669"/>
    <property type="project" value="TreeGrafter"/>
</dbReference>
<feature type="transmembrane region" description="Helical" evidence="9">
    <location>
        <begin position="99"/>
        <end position="119"/>
    </location>
</feature>
<dbReference type="GO" id="GO:0015297">
    <property type="term" value="F:antiporter activity"/>
    <property type="evidence" value="ECO:0007669"/>
    <property type="project" value="InterPro"/>
</dbReference>
<evidence type="ECO:0000313" key="11">
    <source>
        <dbReference type="Proteomes" id="UP000230790"/>
    </source>
</evidence>
<keyword evidence="4" id="KW-1003">Cell membrane</keyword>
<sequence>MIRLTRQTLEKYQVLIYFVAVGSGLLVGMAQPMWLGTLEAMLRPVLALLLYTTFHQVPLAHLRESIADRRFILAAVVGNFLIVPVLVAGLAQFLPGDVAIRLGVLMVLLVPCTDWFITFTHLGGGDTRRAIAFAPVSLLLQGLLLPLYLWLFLGEALGVAMVWREMLIAFGSLILLPLLGAWLTERWAEGEPRRRGILGRLAWFPLPLLAVVVFTIAATQVNLVAGSLAALGRLLLIFVAYLVLVGLIARGLARAFRLPTAQGRVLAFSLGTRNSFVVLPLALALPPAFGLAVVAIVFQSLVELVGMVTYLWWVPRRLFPEAARSAAQEDTTWRGALADAAKLSGQGEHPPLPTRSARQAHRLELSE</sequence>
<evidence type="ECO:0000256" key="3">
    <source>
        <dbReference type="ARBA" id="ARBA00022448"/>
    </source>
</evidence>
<reference evidence="10 11" key="1">
    <citation type="submission" date="2017-11" db="EMBL/GenBank/DDBJ databases">
        <title>Evolution of Phototrophy in the Chloroflexi Phylum Driven by Horizontal Gene Transfer.</title>
        <authorList>
            <person name="Ward L.M."/>
            <person name="Hemp J."/>
            <person name="Shih P.M."/>
            <person name="Mcglynn S.E."/>
            <person name="Fischer W."/>
        </authorList>
    </citation>
    <scope>NUCLEOTIDE SEQUENCE [LARGE SCALE GENOMIC DNA]</scope>
    <source>
        <strain evidence="10">JP3_7</strain>
    </source>
</reference>
<evidence type="ECO:0000256" key="8">
    <source>
        <dbReference type="SAM" id="MobiDB-lite"/>
    </source>
</evidence>
<keyword evidence="5 9" id="KW-0812">Transmembrane</keyword>
<feature type="transmembrane region" description="Helical" evidence="9">
    <location>
        <begin position="40"/>
        <end position="59"/>
    </location>
</feature>
<dbReference type="GO" id="GO:0015104">
    <property type="term" value="F:antimonite transmembrane transporter activity"/>
    <property type="evidence" value="ECO:0007669"/>
    <property type="project" value="TreeGrafter"/>
</dbReference>
<evidence type="ECO:0000256" key="4">
    <source>
        <dbReference type="ARBA" id="ARBA00022475"/>
    </source>
</evidence>
<dbReference type="PANTHER" id="PTHR43057">
    <property type="entry name" value="ARSENITE EFFLUX TRANSPORTER"/>
    <property type="match status" value="1"/>
</dbReference>
<protein>
    <submittedName>
        <fullName evidence="10">Bile acid:sodium symporter</fullName>
    </submittedName>
</protein>
<comment type="caution">
    <text evidence="10">The sequence shown here is derived from an EMBL/GenBank/DDBJ whole genome shotgun (WGS) entry which is preliminary data.</text>
</comment>
<dbReference type="InterPro" id="IPR038770">
    <property type="entry name" value="Na+/solute_symporter_sf"/>
</dbReference>
<comment type="similarity">
    <text evidence="2">Belongs to the arsenical resistance-3 (ACR3) (TC 2.A.59) family.</text>
</comment>
<dbReference type="EMBL" id="PGTN01000004">
    <property type="protein sequence ID" value="PJF48891.1"/>
    <property type="molecule type" value="Genomic_DNA"/>
</dbReference>
<feature type="transmembrane region" description="Helical" evidence="9">
    <location>
        <begin position="197"/>
        <end position="218"/>
    </location>
</feature>
<dbReference type="InterPro" id="IPR004706">
    <property type="entry name" value="Arsenical-R_Acr3"/>
</dbReference>
<dbReference type="AlphaFoldDB" id="A0A2M8QGE5"/>
<feature type="region of interest" description="Disordered" evidence="8">
    <location>
        <begin position="343"/>
        <end position="367"/>
    </location>
</feature>
<keyword evidence="6 9" id="KW-1133">Transmembrane helix</keyword>
<dbReference type="InterPro" id="IPR002657">
    <property type="entry name" value="BilAc:Na_symport/Acr3"/>
</dbReference>
<comment type="subcellular location">
    <subcellularLocation>
        <location evidence="1">Cell membrane</location>
        <topology evidence="1">Multi-pass membrane protein</topology>
    </subcellularLocation>
</comment>
<dbReference type="Gene3D" id="1.20.1530.20">
    <property type="match status" value="1"/>
</dbReference>
<feature type="transmembrane region" description="Helical" evidence="9">
    <location>
        <begin position="12"/>
        <end position="34"/>
    </location>
</feature>
<evidence type="ECO:0000256" key="6">
    <source>
        <dbReference type="ARBA" id="ARBA00022989"/>
    </source>
</evidence>
<name>A0A2M8QGE5_9CHLR</name>
<evidence type="ECO:0000313" key="10">
    <source>
        <dbReference type="EMBL" id="PJF48891.1"/>
    </source>
</evidence>
<evidence type="ECO:0000256" key="1">
    <source>
        <dbReference type="ARBA" id="ARBA00004651"/>
    </source>
</evidence>
<evidence type="ECO:0000256" key="7">
    <source>
        <dbReference type="ARBA" id="ARBA00023136"/>
    </source>
</evidence>
<feature type="transmembrane region" description="Helical" evidence="9">
    <location>
        <begin position="71"/>
        <end position="93"/>
    </location>
</feature>
<keyword evidence="7 9" id="KW-0472">Membrane</keyword>